<evidence type="ECO:0008006" key="4">
    <source>
        <dbReference type="Google" id="ProtNLM"/>
    </source>
</evidence>
<proteinExistence type="predicted"/>
<evidence type="ECO:0000313" key="3">
    <source>
        <dbReference type="Proteomes" id="UP000438914"/>
    </source>
</evidence>
<protein>
    <recommendedName>
        <fullName evidence="4">AcrB/AcrD/AcrF family protein</fullName>
    </recommendedName>
</protein>
<keyword evidence="1" id="KW-0812">Transmembrane</keyword>
<dbReference type="AlphaFoldDB" id="A0A7K0KDI8"/>
<dbReference type="InterPro" id="IPR001036">
    <property type="entry name" value="Acrflvin-R"/>
</dbReference>
<dbReference type="GO" id="GO:0016020">
    <property type="term" value="C:membrane"/>
    <property type="evidence" value="ECO:0007669"/>
    <property type="project" value="InterPro"/>
</dbReference>
<dbReference type="Pfam" id="PF00873">
    <property type="entry name" value="ACR_tran"/>
    <property type="match status" value="1"/>
</dbReference>
<evidence type="ECO:0000313" key="2">
    <source>
        <dbReference type="EMBL" id="MST83982.1"/>
    </source>
</evidence>
<evidence type="ECO:0000256" key="1">
    <source>
        <dbReference type="SAM" id="Phobius"/>
    </source>
</evidence>
<sequence length="69" mass="7433">MVQPILTMLLGMLPLMVATGVGANGSRSLASCVVGGMVLGILALFFLVPALFIIFQWLQERLMPRKMVA</sequence>
<dbReference type="GO" id="GO:0022857">
    <property type="term" value="F:transmembrane transporter activity"/>
    <property type="evidence" value="ECO:0007669"/>
    <property type="project" value="InterPro"/>
</dbReference>
<feature type="transmembrane region" description="Helical" evidence="1">
    <location>
        <begin position="33"/>
        <end position="58"/>
    </location>
</feature>
<keyword evidence="1" id="KW-0472">Membrane</keyword>
<gene>
    <name evidence="2" type="ORF">FYJ73_04760</name>
</gene>
<keyword evidence="3" id="KW-1185">Reference proteome</keyword>
<organism evidence="2 3">
    <name type="scientific">Hallella mizrahii</name>
    <dbReference type="NCBI Taxonomy" id="2606637"/>
    <lineage>
        <taxon>Bacteria</taxon>
        <taxon>Pseudomonadati</taxon>
        <taxon>Bacteroidota</taxon>
        <taxon>Bacteroidia</taxon>
        <taxon>Bacteroidales</taxon>
        <taxon>Prevotellaceae</taxon>
        <taxon>Hallella</taxon>
    </lineage>
</organism>
<accession>A0A7K0KDI8</accession>
<dbReference type="Proteomes" id="UP000438914">
    <property type="component" value="Unassembled WGS sequence"/>
</dbReference>
<name>A0A7K0KDI8_9BACT</name>
<dbReference type="Gene3D" id="1.20.1640.10">
    <property type="entry name" value="Multidrug efflux transporter AcrB transmembrane domain"/>
    <property type="match status" value="1"/>
</dbReference>
<reference evidence="2 3" key="1">
    <citation type="submission" date="2019-08" db="EMBL/GenBank/DDBJ databases">
        <title>In-depth cultivation of the pig gut microbiome towards novel bacterial diversity and tailored functional studies.</title>
        <authorList>
            <person name="Wylensek D."/>
            <person name="Hitch T.C.A."/>
            <person name="Clavel T."/>
        </authorList>
    </citation>
    <scope>NUCLEOTIDE SEQUENCE [LARGE SCALE GENOMIC DNA]</scope>
    <source>
        <strain evidence="2 3">LKV-178-WT-2A</strain>
    </source>
</reference>
<dbReference type="SUPFAM" id="SSF82866">
    <property type="entry name" value="Multidrug efflux transporter AcrB transmembrane domain"/>
    <property type="match status" value="1"/>
</dbReference>
<dbReference type="EMBL" id="VUNG01000007">
    <property type="protein sequence ID" value="MST83982.1"/>
    <property type="molecule type" value="Genomic_DNA"/>
</dbReference>
<comment type="caution">
    <text evidence="2">The sequence shown here is derived from an EMBL/GenBank/DDBJ whole genome shotgun (WGS) entry which is preliminary data.</text>
</comment>
<keyword evidence="1" id="KW-1133">Transmembrane helix</keyword>